<name>A0ABZ0H1M9_9ENTR</name>
<accession>A0ABZ0H1M9</accession>
<reference evidence="1 2" key="1">
    <citation type="submission" date="2023-10" db="EMBL/GenBank/DDBJ databases">
        <title>SFO-1, KPC-2, NDM-1 were first reported in Portuguese citrobacter collected clinically.</title>
        <authorList>
            <person name="Guo K."/>
        </authorList>
    </citation>
    <scope>NUCLEOTIDE SEQUENCE [LARGE SCALE GENOMIC DNA]</scope>
    <source>
        <strain evidence="1 2">L2724hy</strain>
    </source>
</reference>
<proteinExistence type="predicted"/>
<organism evidence="1 2">
    <name type="scientific">Citrobacter portucalensis</name>
    <dbReference type="NCBI Taxonomy" id="1639133"/>
    <lineage>
        <taxon>Bacteria</taxon>
        <taxon>Pseudomonadati</taxon>
        <taxon>Pseudomonadota</taxon>
        <taxon>Gammaproteobacteria</taxon>
        <taxon>Enterobacterales</taxon>
        <taxon>Enterobacteriaceae</taxon>
        <taxon>Citrobacter</taxon>
        <taxon>Citrobacter freundii complex</taxon>
    </lineage>
</organism>
<sequence>MRKITKSNEPASLTRWKRSNASGVYEDLTEIERRDIRAVCVQEQFYLCAYCCKPISGQNSDTMNEHVQARHHAQHLSLDFNNIVASCTTAKQCDESHGSQLFSLTPLMDECETELEFMISGRVRGNTFRAQEAIRVLNLGEDETKNRKLIEIRKQAIATILFSNGIDPDEGLEDDELLHDLINVLSLPKDNQMEPYAPIVINVLRGWLSE</sequence>
<evidence type="ECO:0000313" key="2">
    <source>
        <dbReference type="Proteomes" id="UP001302613"/>
    </source>
</evidence>
<protein>
    <submittedName>
        <fullName evidence="1">TIGR02646 family protein</fullName>
    </submittedName>
</protein>
<dbReference type="EMBL" id="CP136601">
    <property type="protein sequence ID" value="WOH43848.1"/>
    <property type="molecule type" value="Genomic_DNA"/>
</dbReference>
<gene>
    <name evidence="1" type="ORF">RY846_01240</name>
</gene>
<dbReference type="RefSeq" id="WP_234103005.1">
    <property type="nucleotide sequence ID" value="NZ_CP136601.1"/>
</dbReference>
<dbReference type="Proteomes" id="UP001302613">
    <property type="component" value="Chromosome"/>
</dbReference>
<evidence type="ECO:0000313" key="1">
    <source>
        <dbReference type="EMBL" id="WOH43848.1"/>
    </source>
</evidence>
<keyword evidence="2" id="KW-1185">Reference proteome</keyword>